<dbReference type="SUPFAM" id="SSF46689">
    <property type="entry name" value="Homeodomain-like"/>
    <property type="match status" value="2"/>
</dbReference>
<dbReference type="Pfam" id="PF12833">
    <property type="entry name" value="HTH_18"/>
    <property type="match status" value="1"/>
</dbReference>
<reference evidence="5 6" key="1">
    <citation type="submission" date="2019-02" db="EMBL/GenBank/DDBJ databases">
        <title>Deep-cultivation of Planctomycetes and their phenomic and genomic characterization uncovers novel biology.</title>
        <authorList>
            <person name="Wiegand S."/>
            <person name="Jogler M."/>
            <person name="Boedeker C."/>
            <person name="Pinto D."/>
            <person name="Vollmers J."/>
            <person name="Rivas-Marin E."/>
            <person name="Kohn T."/>
            <person name="Peeters S.H."/>
            <person name="Heuer A."/>
            <person name="Rast P."/>
            <person name="Oberbeckmann S."/>
            <person name="Bunk B."/>
            <person name="Jeske O."/>
            <person name="Meyerdierks A."/>
            <person name="Storesund J.E."/>
            <person name="Kallscheuer N."/>
            <person name="Luecker S."/>
            <person name="Lage O.M."/>
            <person name="Pohl T."/>
            <person name="Merkel B.J."/>
            <person name="Hornburger P."/>
            <person name="Mueller R.-W."/>
            <person name="Bruemmer F."/>
            <person name="Labrenz M."/>
            <person name="Spormann A.M."/>
            <person name="Op den Camp H."/>
            <person name="Overmann J."/>
            <person name="Amann R."/>
            <person name="Jetten M.S.M."/>
            <person name="Mascher T."/>
            <person name="Medema M.H."/>
            <person name="Devos D.P."/>
            <person name="Kaster A.-K."/>
            <person name="Ovreas L."/>
            <person name="Rohde M."/>
            <person name="Galperin M.Y."/>
            <person name="Jogler C."/>
        </authorList>
    </citation>
    <scope>NUCLEOTIDE SEQUENCE [LARGE SCALE GENOMIC DNA]</scope>
    <source>
        <strain evidence="5 6">Pla85_3_4</strain>
    </source>
</reference>
<dbReference type="InterPro" id="IPR018060">
    <property type="entry name" value="HTH_AraC"/>
</dbReference>
<dbReference type="InterPro" id="IPR050204">
    <property type="entry name" value="AraC_XylS_family_regulators"/>
</dbReference>
<keyword evidence="2" id="KW-0238">DNA-binding</keyword>
<sequence>MDKKAIRAFQTDFFRRHPLAESVLALFDSLPHTYFYAKDLASRFVRVNQAFLENHGLEQESQAIGKTDRDFHPPLMAEAYIEEDRRVMTNRRPLPGQIWLVMHRRRLPRWYVSTKVPLVDRAGEVVGLAGAMYRIEQPDEWTRYFQELLPVVQHIEQHYAESISMAEMAALAQLSTTHFNRRFQQLLRMTPLQYLRAVRVQAAQRLLTTTSSTLAQIAHDVGYADQSHLTRRFREAVGMTPAAWRRRFVQ</sequence>
<dbReference type="AlphaFoldDB" id="A0A518E1M6"/>
<dbReference type="PANTHER" id="PTHR46796:SF13">
    <property type="entry name" value="HTH-TYPE TRANSCRIPTIONAL ACTIVATOR RHAS"/>
    <property type="match status" value="1"/>
</dbReference>
<evidence type="ECO:0000313" key="6">
    <source>
        <dbReference type="Proteomes" id="UP000317648"/>
    </source>
</evidence>
<dbReference type="PROSITE" id="PS01124">
    <property type="entry name" value="HTH_ARAC_FAMILY_2"/>
    <property type="match status" value="1"/>
</dbReference>
<dbReference type="Gene3D" id="1.10.10.60">
    <property type="entry name" value="Homeodomain-like"/>
    <property type="match status" value="1"/>
</dbReference>
<evidence type="ECO:0000313" key="5">
    <source>
        <dbReference type="EMBL" id="QDU97972.1"/>
    </source>
</evidence>
<dbReference type="GO" id="GO:0003700">
    <property type="term" value="F:DNA-binding transcription factor activity"/>
    <property type="evidence" value="ECO:0007669"/>
    <property type="project" value="InterPro"/>
</dbReference>
<dbReference type="GO" id="GO:0008168">
    <property type="term" value="F:methyltransferase activity"/>
    <property type="evidence" value="ECO:0007669"/>
    <property type="project" value="UniProtKB-KW"/>
</dbReference>
<dbReference type="PANTHER" id="PTHR46796">
    <property type="entry name" value="HTH-TYPE TRANSCRIPTIONAL ACTIVATOR RHAS-RELATED"/>
    <property type="match status" value="1"/>
</dbReference>
<evidence type="ECO:0000256" key="2">
    <source>
        <dbReference type="ARBA" id="ARBA00023125"/>
    </source>
</evidence>
<dbReference type="OrthoDB" id="9806208at2"/>
<name>A0A518E1M6_9BACT</name>
<dbReference type="InterPro" id="IPR035965">
    <property type="entry name" value="PAS-like_dom_sf"/>
</dbReference>
<dbReference type="EMBL" id="CP036433">
    <property type="protein sequence ID" value="QDU97972.1"/>
    <property type="molecule type" value="Genomic_DNA"/>
</dbReference>
<keyword evidence="3" id="KW-0804">Transcription</keyword>
<evidence type="ECO:0000256" key="1">
    <source>
        <dbReference type="ARBA" id="ARBA00023015"/>
    </source>
</evidence>
<accession>A0A518E1M6</accession>
<keyword evidence="5" id="KW-0808">Transferase</keyword>
<dbReference type="RefSeq" id="WP_145056819.1">
    <property type="nucleotide sequence ID" value="NZ_CP036433.1"/>
</dbReference>
<dbReference type="InterPro" id="IPR018062">
    <property type="entry name" value="HTH_AraC-typ_CS"/>
</dbReference>
<protein>
    <submittedName>
        <fullName evidence="5">Bifunctional transcriptional activator/DNA repair enzyme AdaA</fullName>
        <ecNumber evidence="5">2.1.1.-</ecNumber>
    </submittedName>
</protein>
<dbReference type="PROSITE" id="PS00041">
    <property type="entry name" value="HTH_ARAC_FAMILY_1"/>
    <property type="match status" value="1"/>
</dbReference>
<dbReference type="GO" id="GO:0032259">
    <property type="term" value="P:methylation"/>
    <property type="evidence" value="ECO:0007669"/>
    <property type="project" value="UniProtKB-KW"/>
</dbReference>
<organism evidence="5 6">
    <name type="scientific">Lignipirellula cremea</name>
    <dbReference type="NCBI Taxonomy" id="2528010"/>
    <lineage>
        <taxon>Bacteria</taxon>
        <taxon>Pseudomonadati</taxon>
        <taxon>Planctomycetota</taxon>
        <taxon>Planctomycetia</taxon>
        <taxon>Pirellulales</taxon>
        <taxon>Pirellulaceae</taxon>
        <taxon>Lignipirellula</taxon>
    </lineage>
</organism>
<evidence type="ECO:0000256" key="3">
    <source>
        <dbReference type="ARBA" id="ARBA00023163"/>
    </source>
</evidence>
<dbReference type="InterPro" id="IPR013656">
    <property type="entry name" value="PAS_4"/>
</dbReference>
<dbReference type="EC" id="2.1.1.-" evidence="5"/>
<dbReference type="KEGG" id="lcre:Pla8534_58310"/>
<keyword evidence="6" id="KW-1185">Reference proteome</keyword>
<dbReference type="SMART" id="SM00342">
    <property type="entry name" value="HTH_ARAC"/>
    <property type="match status" value="1"/>
</dbReference>
<feature type="domain" description="HTH araC/xylS-type" evidence="4">
    <location>
        <begin position="149"/>
        <end position="247"/>
    </location>
</feature>
<dbReference type="InterPro" id="IPR009057">
    <property type="entry name" value="Homeodomain-like_sf"/>
</dbReference>
<dbReference type="GO" id="GO:0043565">
    <property type="term" value="F:sequence-specific DNA binding"/>
    <property type="evidence" value="ECO:0007669"/>
    <property type="project" value="InterPro"/>
</dbReference>
<gene>
    <name evidence="5" type="primary">adaA</name>
    <name evidence="5" type="ORF">Pla8534_58310</name>
</gene>
<dbReference type="SUPFAM" id="SSF55785">
    <property type="entry name" value="PYP-like sensor domain (PAS domain)"/>
    <property type="match status" value="1"/>
</dbReference>
<dbReference type="Proteomes" id="UP000317648">
    <property type="component" value="Chromosome"/>
</dbReference>
<evidence type="ECO:0000259" key="4">
    <source>
        <dbReference type="PROSITE" id="PS01124"/>
    </source>
</evidence>
<keyword evidence="1" id="KW-0805">Transcription regulation</keyword>
<proteinExistence type="predicted"/>
<dbReference type="Gene3D" id="3.30.450.20">
    <property type="entry name" value="PAS domain"/>
    <property type="match status" value="1"/>
</dbReference>
<dbReference type="Pfam" id="PF08448">
    <property type="entry name" value="PAS_4"/>
    <property type="match status" value="1"/>
</dbReference>
<keyword evidence="5" id="KW-0489">Methyltransferase</keyword>